<organism evidence="2 3">
    <name type="scientific">Aquilegia coerulea</name>
    <name type="common">Rocky mountain columbine</name>
    <dbReference type="NCBI Taxonomy" id="218851"/>
    <lineage>
        <taxon>Eukaryota</taxon>
        <taxon>Viridiplantae</taxon>
        <taxon>Streptophyta</taxon>
        <taxon>Embryophyta</taxon>
        <taxon>Tracheophyta</taxon>
        <taxon>Spermatophyta</taxon>
        <taxon>Magnoliopsida</taxon>
        <taxon>Ranunculales</taxon>
        <taxon>Ranunculaceae</taxon>
        <taxon>Thalictroideae</taxon>
        <taxon>Aquilegia</taxon>
    </lineage>
</organism>
<protein>
    <submittedName>
        <fullName evidence="2">Uncharacterized protein</fullName>
    </submittedName>
</protein>
<name>A0A2G5DRN4_AQUCA</name>
<accession>A0A2G5DRN4</accession>
<evidence type="ECO:0000313" key="2">
    <source>
        <dbReference type="EMBL" id="PIA46172.1"/>
    </source>
</evidence>
<evidence type="ECO:0000256" key="1">
    <source>
        <dbReference type="SAM" id="Phobius"/>
    </source>
</evidence>
<dbReference type="EMBL" id="KZ305033">
    <property type="protein sequence ID" value="PIA46172.1"/>
    <property type="molecule type" value="Genomic_DNA"/>
</dbReference>
<proteinExistence type="predicted"/>
<keyword evidence="1" id="KW-1133">Transmembrane helix</keyword>
<feature type="transmembrane region" description="Helical" evidence="1">
    <location>
        <begin position="37"/>
        <end position="55"/>
    </location>
</feature>
<reference evidence="2 3" key="1">
    <citation type="submission" date="2017-09" db="EMBL/GenBank/DDBJ databases">
        <title>WGS assembly of Aquilegia coerulea Goldsmith.</title>
        <authorList>
            <person name="Hodges S."/>
            <person name="Kramer E."/>
            <person name="Nordborg M."/>
            <person name="Tomkins J."/>
            <person name="Borevitz J."/>
            <person name="Derieg N."/>
            <person name="Yan J."/>
            <person name="Mihaltcheva S."/>
            <person name="Hayes R.D."/>
            <person name="Rokhsar D."/>
        </authorList>
    </citation>
    <scope>NUCLEOTIDE SEQUENCE [LARGE SCALE GENOMIC DNA]</scope>
    <source>
        <strain evidence="3">cv. Goldsmith</strain>
    </source>
</reference>
<gene>
    <name evidence="2" type="ORF">AQUCO_01600441v1</name>
</gene>
<dbReference type="InParanoid" id="A0A2G5DRN4"/>
<dbReference type="Proteomes" id="UP000230069">
    <property type="component" value="Unassembled WGS sequence"/>
</dbReference>
<keyword evidence="1" id="KW-0472">Membrane</keyword>
<dbReference type="AlphaFoldDB" id="A0A2G5DRN4"/>
<sequence length="84" mass="9630">MKLKIILQNKALMDSYTNTFKIVRNNLTTSKFIFSDLVKVMIMSLLVGRTCALPFEIMIMGMWSLLCFVNFKISSAVLFISNKI</sequence>
<keyword evidence="3" id="KW-1185">Reference proteome</keyword>
<evidence type="ECO:0000313" key="3">
    <source>
        <dbReference type="Proteomes" id="UP000230069"/>
    </source>
</evidence>
<feature type="transmembrane region" description="Helical" evidence="1">
    <location>
        <begin position="61"/>
        <end position="80"/>
    </location>
</feature>
<keyword evidence="1" id="KW-0812">Transmembrane</keyword>